<evidence type="ECO:0000313" key="3">
    <source>
        <dbReference type="Proteomes" id="UP001501005"/>
    </source>
</evidence>
<organism evidence="2 3">
    <name type="scientific">Streptomyces thermoalcalitolerans</name>
    <dbReference type="NCBI Taxonomy" id="65605"/>
    <lineage>
        <taxon>Bacteria</taxon>
        <taxon>Bacillati</taxon>
        <taxon>Actinomycetota</taxon>
        <taxon>Actinomycetes</taxon>
        <taxon>Kitasatosporales</taxon>
        <taxon>Streptomycetaceae</taxon>
        <taxon>Streptomyces</taxon>
    </lineage>
</organism>
<dbReference type="RefSeq" id="WP_344054055.1">
    <property type="nucleotide sequence ID" value="NZ_BAAAHG010000064.1"/>
</dbReference>
<evidence type="ECO:0000256" key="1">
    <source>
        <dbReference type="ARBA" id="ARBA00006484"/>
    </source>
</evidence>
<dbReference type="PANTHER" id="PTHR42760:SF40">
    <property type="entry name" value="3-OXOACYL-[ACYL-CARRIER-PROTEIN] REDUCTASE, CHLOROPLASTIC"/>
    <property type="match status" value="1"/>
</dbReference>
<dbReference type="InterPro" id="IPR036291">
    <property type="entry name" value="NAD(P)-bd_dom_sf"/>
</dbReference>
<accession>A0ABP3ZZM8</accession>
<sequence>MAHSGLSSGRVVLLTGAGGPVAAMTERLLAHGARVALAGAVGHGGCAATAPAGAVLALPCDPGDPAGLGRAVDTVVDRFGRLDHLVNLVAAGPRTTPLMELDPLALREVLQRDLVVPLACVQRAHRRWMAAHGGSVVTVVADVVRDGARDVALAGLTELTEWLAAELAPRVDVHTLVPSPSIGADAYRTAVADALCGLLARRPHRAHGPVLVLTEGHVRRPRAA</sequence>
<dbReference type="EMBL" id="BAAAHG010000064">
    <property type="protein sequence ID" value="GAA0929332.1"/>
    <property type="molecule type" value="Genomic_DNA"/>
</dbReference>
<dbReference type="SUPFAM" id="SSF51735">
    <property type="entry name" value="NAD(P)-binding Rossmann-fold domains"/>
    <property type="match status" value="1"/>
</dbReference>
<comment type="similarity">
    <text evidence="1">Belongs to the short-chain dehydrogenases/reductases (SDR) family.</text>
</comment>
<gene>
    <name evidence="2" type="ORF">GCM10009549_52230</name>
</gene>
<reference evidence="3" key="1">
    <citation type="journal article" date="2019" name="Int. J. Syst. Evol. Microbiol.">
        <title>The Global Catalogue of Microorganisms (GCM) 10K type strain sequencing project: providing services to taxonomists for standard genome sequencing and annotation.</title>
        <authorList>
            <consortium name="The Broad Institute Genomics Platform"/>
            <consortium name="The Broad Institute Genome Sequencing Center for Infectious Disease"/>
            <person name="Wu L."/>
            <person name="Ma J."/>
        </authorList>
    </citation>
    <scope>NUCLEOTIDE SEQUENCE [LARGE SCALE GENOMIC DNA]</scope>
    <source>
        <strain evidence="3">JCM 10673</strain>
    </source>
</reference>
<dbReference type="Proteomes" id="UP001501005">
    <property type="component" value="Unassembled WGS sequence"/>
</dbReference>
<dbReference type="InterPro" id="IPR002347">
    <property type="entry name" value="SDR_fam"/>
</dbReference>
<evidence type="ECO:0000313" key="2">
    <source>
        <dbReference type="EMBL" id="GAA0929332.1"/>
    </source>
</evidence>
<dbReference type="PANTHER" id="PTHR42760">
    <property type="entry name" value="SHORT-CHAIN DEHYDROGENASES/REDUCTASES FAMILY MEMBER"/>
    <property type="match status" value="1"/>
</dbReference>
<dbReference type="Pfam" id="PF13561">
    <property type="entry name" value="adh_short_C2"/>
    <property type="match status" value="1"/>
</dbReference>
<protein>
    <submittedName>
        <fullName evidence="2">Uncharacterized protein</fullName>
    </submittedName>
</protein>
<proteinExistence type="inferred from homology"/>
<comment type="caution">
    <text evidence="2">The sequence shown here is derived from an EMBL/GenBank/DDBJ whole genome shotgun (WGS) entry which is preliminary data.</text>
</comment>
<dbReference type="Gene3D" id="3.40.50.720">
    <property type="entry name" value="NAD(P)-binding Rossmann-like Domain"/>
    <property type="match status" value="1"/>
</dbReference>
<name>A0ABP3ZZM8_9ACTN</name>
<keyword evidence="3" id="KW-1185">Reference proteome</keyword>